<feature type="transmembrane region" description="Helical" evidence="7">
    <location>
        <begin position="170"/>
        <end position="188"/>
    </location>
</feature>
<evidence type="ECO:0000256" key="7">
    <source>
        <dbReference type="RuleBase" id="RU367016"/>
    </source>
</evidence>
<organism evidence="9 10">
    <name type="scientific">Candidatus Nomurabacteria bacterium RIFCSPLOWO2_01_FULL_36_16</name>
    <dbReference type="NCBI Taxonomy" id="1801767"/>
    <lineage>
        <taxon>Bacteria</taxon>
        <taxon>Candidatus Nomuraibacteriota</taxon>
    </lineage>
</organism>
<evidence type="ECO:0000256" key="4">
    <source>
        <dbReference type="ARBA" id="ARBA00022692"/>
    </source>
</evidence>
<feature type="transmembrane region" description="Helical" evidence="7">
    <location>
        <begin position="143"/>
        <end position="164"/>
    </location>
</feature>
<accession>A0A1F6WZM5</accession>
<evidence type="ECO:0000256" key="3">
    <source>
        <dbReference type="ARBA" id="ARBA00022475"/>
    </source>
</evidence>
<keyword evidence="6 7" id="KW-0472">Membrane</keyword>
<feature type="domain" description="VTT" evidence="8">
    <location>
        <begin position="33"/>
        <end position="158"/>
    </location>
</feature>
<dbReference type="PANTHER" id="PTHR30353">
    <property type="entry name" value="INNER MEMBRANE PROTEIN DEDA-RELATED"/>
    <property type="match status" value="1"/>
</dbReference>
<evidence type="ECO:0000256" key="6">
    <source>
        <dbReference type="ARBA" id="ARBA00023136"/>
    </source>
</evidence>
<protein>
    <recommendedName>
        <fullName evidence="8">VTT domain-containing protein</fullName>
    </recommendedName>
</protein>
<dbReference type="InterPro" id="IPR032816">
    <property type="entry name" value="VTT_dom"/>
</dbReference>
<evidence type="ECO:0000259" key="8">
    <source>
        <dbReference type="Pfam" id="PF09335"/>
    </source>
</evidence>
<evidence type="ECO:0000256" key="1">
    <source>
        <dbReference type="ARBA" id="ARBA00004651"/>
    </source>
</evidence>
<dbReference type="Proteomes" id="UP000177001">
    <property type="component" value="Unassembled WGS sequence"/>
</dbReference>
<dbReference type="EMBL" id="MFUR01000003">
    <property type="protein sequence ID" value="OGI87323.1"/>
    <property type="molecule type" value="Genomic_DNA"/>
</dbReference>
<feature type="transmembrane region" description="Helical" evidence="7">
    <location>
        <begin position="53"/>
        <end position="72"/>
    </location>
</feature>
<evidence type="ECO:0000256" key="2">
    <source>
        <dbReference type="ARBA" id="ARBA00010792"/>
    </source>
</evidence>
<evidence type="ECO:0000313" key="9">
    <source>
        <dbReference type="EMBL" id="OGI87323.1"/>
    </source>
</evidence>
<comment type="similarity">
    <text evidence="2 7">Belongs to the DedA family.</text>
</comment>
<sequence length="199" mass="23012">MTQLFNIPYLITTYGYLGIFIIVFLESGIFFALPGDSLLFTAGLLAYAFELKIYFLIPLIFISTFLGGIMGYEIGINLKKLNQFYFFRKILKEEHINKTHNFFDKHGKFTVIFSRFVPIARTFVPIVAGIAHMKYSLFIKYSLISSFLWSTSVTLLGYFLGQIFPQIKDYLSYVVILIVLVSVLPIVYETIKEKKERKS</sequence>
<dbReference type="InterPro" id="IPR032818">
    <property type="entry name" value="DedA-like"/>
</dbReference>
<keyword evidence="3 7" id="KW-1003">Cell membrane</keyword>
<comment type="subcellular location">
    <subcellularLocation>
        <location evidence="1 7">Cell membrane</location>
        <topology evidence="1 7">Multi-pass membrane protein</topology>
    </subcellularLocation>
</comment>
<evidence type="ECO:0000256" key="5">
    <source>
        <dbReference type="ARBA" id="ARBA00022989"/>
    </source>
</evidence>
<keyword evidence="5 7" id="KW-1133">Transmembrane helix</keyword>
<dbReference type="GO" id="GO:0005886">
    <property type="term" value="C:plasma membrane"/>
    <property type="evidence" value="ECO:0007669"/>
    <property type="project" value="UniProtKB-SubCell"/>
</dbReference>
<dbReference type="Pfam" id="PF09335">
    <property type="entry name" value="VTT_dom"/>
    <property type="match status" value="1"/>
</dbReference>
<name>A0A1F6WZM5_9BACT</name>
<keyword evidence="4 7" id="KW-0812">Transmembrane</keyword>
<dbReference type="AlphaFoldDB" id="A0A1F6WZM5"/>
<reference evidence="9 10" key="1">
    <citation type="journal article" date="2016" name="Nat. Commun.">
        <title>Thousands of microbial genomes shed light on interconnected biogeochemical processes in an aquifer system.</title>
        <authorList>
            <person name="Anantharaman K."/>
            <person name="Brown C.T."/>
            <person name="Hug L.A."/>
            <person name="Sharon I."/>
            <person name="Castelle C.J."/>
            <person name="Probst A.J."/>
            <person name="Thomas B.C."/>
            <person name="Singh A."/>
            <person name="Wilkins M.J."/>
            <person name="Karaoz U."/>
            <person name="Brodie E.L."/>
            <person name="Williams K.H."/>
            <person name="Hubbard S.S."/>
            <person name="Banfield J.F."/>
        </authorList>
    </citation>
    <scope>NUCLEOTIDE SEQUENCE [LARGE SCALE GENOMIC DNA]</scope>
</reference>
<comment type="caution">
    <text evidence="9">The sequence shown here is derived from an EMBL/GenBank/DDBJ whole genome shotgun (WGS) entry which is preliminary data.</text>
</comment>
<evidence type="ECO:0000313" key="10">
    <source>
        <dbReference type="Proteomes" id="UP000177001"/>
    </source>
</evidence>
<feature type="transmembrane region" description="Helical" evidence="7">
    <location>
        <begin position="7"/>
        <end position="33"/>
    </location>
</feature>
<dbReference type="PANTHER" id="PTHR30353:SF0">
    <property type="entry name" value="TRANSMEMBRANE PROTEIN"/>
    <property type="match status" value="1"/>
</dbReference>
<proteinExistence type="inferred from homology"/>
<gene>
    <name evidence="9" type="ORF">A3A91_02405</name>
</gene>